<sequence length="190" mass="22166">MAMEQPWHYGTHLLYPVKQEKINLRLSELEINIPPGYEEYIRISLYNVIKYEQDALDRTILPSLSILSRRIVYFVHNNVGIIGQVEQREIESVGKLQYQQQQQEQDKEKQKRSKSKEKGRRAQSLGVLGRKDKDKEKDKENQQNQNKLVLAGGPTWLNVGGIYAHPQCGIGIGVVYTLEIPIWRKQRKRK</sequence>
<dbReference type="Proteomes" id="UP000324800">
    <property type="component" value="Unassembled WGS sequence"/>
</dbReference>
<gene>
    <name evidence="2" type="ORF">EZS28_043806</name>
</gene>
<dbReference type="AlphaFoldDB" id="A0A5J4TQZ3"/>
<proteinExistence type="predicted"/>
<organism evidence="2 3">
    <name type="scientific">Streblomastix strix</name>
    <dbReference type="NCBI Taxonomy" id="222440"/>
    <lineage>
        <taxon>Eukaryota</taxon>
        <taxon>Metamonada</taxon>
        <taxon>Preaxostyla</taxon>
        <taxon>Oxymonadida</taxon>
        <taxon>Streblomastigidae</taxon>
        <taxon>Streblomastix</taxon>
    </lineage>
</organism>
<feature type="region of interest" description="Disordered" evidence="1">
    <location>
        <begin position="99"/>
        <end position="147"/>
    </location>
</feature>
<comment type="caution">
    <text evidence="2">The sequence shown here is derived from an EMBL/GenBank/DDBJ whole genome shotgun (WGS) entry which is preliminary data.</text>
</comment>
<reference evidence="2 3" key="1">
    <citation type="submission" date="2019-03" db="EMBL/GenBank/DDBJ databases">
        <title>Single cell metagenomics reveals metabolic interactions within the superorganism composed of flagellate Streblomastix strix and complex community of Bacteroidetes bacteria on its surface.</title>
        <authorList>
            <person name="Treitli S.C."/>
            <person name="Kolisko M."/>
            <person name="Husnik F."/>
            <person name="Keeling P."/>
            <person name="Hampl V."/>
        </authorList>
    </citation>
    <scope>NUCLEOTIDE SEQUENCE [LARGE SCALE GENOMIC DNA]</scope>
    <source>
        <strain evidence="2">ST1C</strain>
    </source>
</reference>
<feature type="compositionally biased region" description="Basic residues" evidence="1">
    <location>
        <begin position="110"/>
        <end position="121"/>
    </location>
</feature>
<evidence type="ECO:0000313" key="2">
    <source>
        <dbReference type="EMBL" id="KAA6360667.1"/>
    </source>
</evidence>
<name>A0A5J4TQZ3_9EUKA</name>
<feature type="compositionally biased region" description="Basic and acidic residues" evidence="1">
    <location>
        <begin position="129"/>
        <end position="141"/>
    </location>
</feature>
<evidence type="ECO:0000313" key="3">
    <source>
        <dbReference type="Proteomes" id="UP000324800"/>
    </source>
</evidence>
<accession>A0A5J4TQZ3</accession>
<protein>
    <submittedName>
        <fullName evidence="2">Uncharacterized protein</fullName>
    </submittedName>
</protein>
<dbReference type="EMBL" id="SNRW01026618">
    <property type="protein sequence ID" value="KAA6360667.1"/>
    <property type="molecule type" value="Genomic_DNA"/>
</dbReference>
<evidence type="ECO:0000256" key="1">
    <source>
        <dbReference type="SAM" id="MobiDB-lite"/>
    </source>
</evidence>